<evidence type="ECO:0000256" key="1">
    <source>
        <dbReference type="ARBA" id="ARBA00022563"/>
    </source>
</evidence>
<keyword evidence="2 3" id="KW-0378">Hydrolase</keyword>
<dbReference type="InterPro" id="IPR002376">
    <property type="entry name" value="Formyl_transf_N"/>
</dbReference>
<name>M5PXT7_DESAF</name>
<evidence type="ECO:0000259" key="5">
    <source>
        <dbReference type="PROSITE" id="PS51671"/>
    </source>
</evidence>
<dbReference type="NCBIfam" id="TIGR00655">
    <property type="entry name" value="PurU"/>
    <property type="match status" value="1"/>
</dbReference>
<comment type="caution">
    <text evidence="6">The sequence shown here is derived from an EMBL/GenBank/DDBJ whole genome shotgun (WGS) entry which is preliminary data.</text>
</comment>
<dbReference type="Pfam" id="PF00551">
    <property type="entry name" value="Formyl_trans_N"/>
    <property type="match status" value="1"/>
</dbReference>
<proteinExistence type="inferred from homology"/>
<accession>M5PXT7</accession>
<dbReference type="SUPFAM" id="SSF55021">
    <property type="entry name" value="ACT-like"/>
    <property type="match status" value="1"/>
</dbReference>
<dbReference type="AlphaFoldDB" id="M5PXT7"/>
<protein>
    <recommendedName>
        <fullName evidence="3 4">Formyltetrahydrofolate deformylase</fullName>
        <ecNumber evidence="3 4">3.5.1.10</ecNumber>
    </recommendedName>
    <alternativeName>
        <fullName evidence="3">Formyl-FH(4) hydrolase</fullName>
    </alternativeName>
</protein>
<dbReference type="EMBL" id="AOSV01000003">
    <property type="protein sequence ID" value="EMG38790.1"/>
    <property type="molecule type" value="Genomic_DNA"/>
</dbReference>
<dbReference type="PIRSF" id="PIRSF036480">
    <property type="entry name" value="FormyFH4_hydr"/>
    <property type="match status" value="1"/>
</dbReference>
<dbReference type="GO" id="GO:0006730">
    <property type="term" value="P:one-carbon metabolic process"/>
    <property type="evidence" value="ECO:0007669"/>
    <property type="project" value="UniProtKB-KW"/>
</dbReference>
<dbReference type="InterPro" id="IPR002912">
    <property type="entry name" value="ACT_dom"/>
</dbReference>
<keyword evidence="3" id="KW-0658">Purine biosynthesis</keyword>
<dbReference type="InterPro" id="IPR044074">
    <property type="entry name" value="PurU_ACT"/>
</dbReference>
<comment type="similarity">
    <text evidence="3">Belongs to the PurU family.</text>
</comment>
<evidence type="ECO:0000256" key="2">
    <source>
        <dbReference type="ARBA" id="ARBA00022801"/>
    </source>
</evidence>
<dbReference type="InterPro" id="IPR045865">
    <property type="entry name" value="ACT-like_dom_sf"/>
</dbReference>
<dbReference type="PATRIC" id="fig|1262666.3.peg.425"/>
<dbReference type="PANTHER" id="PTHR42706">
    <property type="entry name" value="FORMYLTETRAHYDROFOLATE DEFORMYLASE"/>
    <property type="match status" value="1"/>
</dbReference>
<dbReference type="CDD" id="cd04875">
    <property type="entry name" value="ACT_F4HF-DF"/>
    <property type="match status" value="1"/>
</dbReference>
<dbReference type="Gene3D" id="3.40.50.170">
    <property type="entry name" value="Formyl transferase, N-terminal domain"/>
    <property type="match status" value="1"/>
</dbReference>
<feature type="domain" description="ACT" evidence="5">
    <location>
        <begin position="48"/>
        <end position="121"/>
    </location>
</feature>
<dbReference type="InterPro" id="IPR004810">
    <property type="entry name" value="PurU"/>
</dbReference>
<comment type="catalytic activity">
    <reaction evidence="3">
        <text>(6R)-10-formyltetrahydrofolate + H2O = (6S)-5,6,7,8-tetrahydrofolate + formate + H(+)</text>
        <dbReference type="Rhea" id="RHEA:19833"/>
        <dbReference type="ChEBI" id="CHEBI:15377"/>
        <dbReference type="ChEBI" id="CHEBI:15378"/>
        <dbReference type="ChEBI" id="CHEBI:15740"/>
        <dbReference type="ChEBI" id="CHEBI:57453"/>
        <dbReference type="ChEBI" id="CHEBI:195366"/>
        <dbReference type="EC" id="3.5.1.10"/>
    </reaction>
</comment>
<dbReference type="UniPathway" id="UPA00074">
    <property type="reaction ID" value="UER00170"/>
</dbReference>
<dbReference type="NCBIfam" id="NF004684">
    <property type="entry name" value="PRK06027.1"/>
    <property type="match status" value="1"/>
</dbReference>
<dbReference type="InterPro" id="IPR036477">
    <property type="entry name" value="Formyl_transf_N_sf"/>
</dbReference>
<dbReference type="EC" id="3.5.1.10" evidence="3 4"/>
<keyword evidence="1 3" id="KW-0554">One-carbon metabolism</keyword>
<dbReference type="GO" id="GO:0008864">
    <property type="term" value="F:formyltetrahydrofolate deformylase activity"/>
    <property type="evidence" value="ECO:0007669"/>
    <property type="project" value="UniProtKB-UniRule"/>
</dbReference>
<evidence type="ECO:0000256" key="3">
    <source>
        <dbReference type="HAMAP-Rule" id="MF_01927"/>
    </source>
</evidence>
<dbReference type="PANTHER" id="PTHR42706:SF1">
    <property type="entry name" value="FORMYLTETRAHYDROFOLATE DEFORMYLASE 2, MITOCHONDRIAL"/>
    <property type="match status" value="1"/>
</dbReference>
<gene>
    <name evidence="3" type="primary">purU</name>
    <name evidence="6" type="ORF">PCS_00423</name>
</gene>
<evidence type="ECO:0000313" key="6">
    <source>
        <dbReference type="EMBL" id="EMG38790.1"/>
    </source>
</evidence>
<dbReference type="InterPro" id="IPR041729">
    <property type="entry name" value="Formyl-FH4-Hydrolase_C"/>
</dbReference>
<dbReference type="Proteomes" id="UP000011922">
    <property type="component" value="Unassembled WGS sequence"/>
</dbReference>
<dbReference type="CDD" id="cd08648">
    <property type="entry name" value="FMT_core_Formyl-FH4-Hydrolase_C"/>
    <property type="match status" value="1"/>
</dbReference>
<sequence length="326" mass="37322">MIPSRLSIGFFLTNGCFWATCDNDADISPPYINNNVERIVMSLETTARLLITCPDKPGIVAAVTGFLYSHNVNINTLDQHSSDPEGGNFFMRLEFQTPHLDISKPALEKAFGEVVAPRFDMHWRIHYAWERKKMAILVSRWDHCLLELLWRWSRGELHCDISMVISNHPDLREAVESFGVPFHHIPVIKENRHEADQAMLKLLDGQADFVVLARYMQILPKEFVAPYSRRIINIHHSFLPAFIGADPYRQAYERGVKIIGATAHYVTEELDAGPIIEQDVARVSHRYNVEALKDLGRDLERQVLARAVRCHVDDRIIVDGNKTVVF</sequence>
<dbReference type="Pfam" id="PF01842">
    <property type="entry name" value="ACT"/>
    <property type="match status" value="1"/>
</dbReference>
<organism evidence="6 7">
    <name type="scientific">Desulfocurvibacter africanus PCS</name>
    <dbReference type="NCBI Taxonomy" id="1262666"/>
    <lineage>
        <taxon>Bacteria</taxon>
        <taxon>Pseudomonadati</taxon>
        <taxon>Thermodesulfobacteriota</taxon>
        <taxon>Desulfovibrionia</taxon>
        <taxon>Desulfovibrionales</taxon>
        <taxon>Desulfovibrionaceae</taxon>
        <taxon>Desulfocurvibacter</taxon>
    </lineage>
</organism>
<dbReference type="PRINTS" id="PR01575">
    <property type="entry name" value="FFH4HYDRLASE"/>
</dbReference>
<dbReference type="PROSITE" id="PS51671">
    <property type="entry name" value="ACT"/>
    <property type="match status" value="1"/>
</dbReference>
<comment type="pathway">
    <text evidence="3">Purine metabolism; IMP biosynthesis via de novo pathway; formate from 10-formyl-5,6,7,8-tetrahydrofolate: step 1/1.</text>
</comment>
<feature type="active site" evidence="3">
    <location>
        <position position="271"/>
    </location>
</feature>
<dbReference type="GO" id="GO:0006189">
    <property type="term" value="P:'de novo' IMP biosynthetic process"/>
    <property type="evidence" value="ECO:0007669"/>
    <property type="project" value="UniProtKB-UniRule"/>
</dbReference>
<reference evidence="6 7" key="1">
    <citation type="journal article" date="2013" name="Genome Announc.">
        <title>Draft Genome Sequence for Desulfovibrio africanus Strain PCS.</title>
        <authorList>
            <person name="Brown S.D."/>
            <person name="Utturkar S.M."/>
            <person name="Arkin A.P."/>
            <person name="Deutschbauer A.M."/>
            <person name="Elias D.A."/>
            <person name="Hazen T.C."/>
            <person name="Chakraborty R."/>
        </authorList>
    </citation>
    <scope>NUCLEOTIDE SEQUENCE [LARGE SCALE GENOMIC DNA]</scope>
    <source>
        <strain evidence="6 7">PCS</strain>
    </source>
</reference>
<dbReference type="SUPFAM" id="SSF53328">
    <property type="entry name" value="Formyltransferase"/>
    <property type="match status" value="1"/>
</dbReference>
<comment type="function">
    <text evidence="3">Catalyzes the hydrolysis of 10-formyltetrahydrofolate (formyl-FH4) to formate and tetrahydrofolate (FH4).</text>
</comment>
<dbReference type="HAMAP" id="MF_01927">
    <property type="entry name" value="PurU"/>
    <property type="match status" value="1"/>
</dbReference>
<evidence type="ECO:0000256" key="4">
    <source>
        <dbReference type="NCBIfam" id="TIGR00655"/>
    </source>
</evidence>
<evidence type="ECO:0000313" key="7">
    <source>
        <dbReference type="Proteomes" id="UP000011922"/>
    </source>
</evidence>
<dbReference type="Gene3D" id="3.30.70.260">
    <property type="match status" value="1"/>
</dbReference>